<dbReference type="InterPro" id="IPR032349">
    <property type="entry name" value="DUF4865"/>
</dbReference>
<dbReference type="OrthoDB" id="2065010at2"/>
<name>A0A7K0CF83_9ACTN</name>
<gene>
    <name evidence="1" type="ORF">SRB5_18210</name>
</gene>
<sequence>MHAMRYGITLPADYDMGIIRARVAAKGHLTDAFPGLGLKAFAVRERGVDGSPVNQYAPFYLWRTPEGMNGFLWGDGFRGIVRDFGRPVVEHWVGAGFVRGAAYGARGDVAVRRTRAVLPGEDAASVVEEERAALGKLAGAEGLRCAAVGVDPRTWEVVAFSLWAGGAAPGGGERYEVLHVSAPEVDGL</sequence>
<accession>A0A7K0CF83</accession>
<evidence type="ECO:0000313" key="2">
    <source>
        <dbReference type="Proteomes" id="UP000466345"/>
    </source>
</evidence>
<keyword evidence="2" id="KW-1185">Reference proteome</keyword>
<protein>
    <recommendedName>
        <fullName evidence="3">DUF4865 domain-containing protein</fullName>
    </recommendedName>
</protein>
<dbReference type="EMBL" id="WEGJ01000004">
    <property type="protein sequence ID" value="MQY11702.1"/>
    <property type="molecule type" value="Genomic_DNA"/>
</dbReference>
<dbReference type="Pfam" id="PF16157">
    <property type="entry name" value="DUF4865"/>
    <property type="match status" value="1"/>
</dbReference>
<comment type="caution">
    <text evidence="1">The sequence shown here is derived from an EMBL/GenBank/DDBJ whole genome shotgun (WGS) entry which is preliminary data.</text>
</comment>
<proteinExistence type="predicted"/>
<reference evidence="1 2" key="1">
    <citation type="submission" date="2019-10" db="EMBL/GenBank/DDBJ databases">
        <title>Streptomyces smaragdinus sp. nov. and Streptomyces fabii sp. nov., isolated from the gut of fungus growing-termite Macrotermes natalensis.</title>
        <authorList>
            <person name="Schwitalla J."/>
            <person name="Benndorf R."/>
            <person name="Martin K."/>
            <person name="De Beer W."/>
            <person name="Kaster A.-K."/>
            <person name="Vollmers J."/>
            <person name="Poulsen M."/>
            <person name="Beemelmanns C."/>
        </authorList>
    </citation>
    <scope>NUCLEOTIDE SEQUENCE [LARGE SCALE GENOMIC DNA]</scope>
    <source>
        <strain evidence="1 2">RB5</strain>
    </source>
</reference>
<evidence type="ECO:0008006" key="3">
    <source>
        <dbReference type="Google" id="ProtNLM"/>
    </source>
</evidence>
<organism evidence="1 2">
    <name type="scientific">Streptomyces smaragdinus</name>
    <dbReference type="NCBI Taxonomy" id="2585196"/>
    <lineage>
        <taxon>Bacteria</taxon>
        <taxon>Bacillati</taxon>
        <taxon>Actinomycetota</taxon>
        <taxon>Actinomycetes</taxon>
        <taxon>Kitasatosporales</taxon>
        <taxon>Streptomycetaceae</taxon>
        <taxon>Streptomyces</taxon>
    </lineage>
</organism>
<dbReference type="AlphaFoldDB" id="A0A7K0CF83"/>
<evidence type="ECO:0000313" key="1">
    <source>
        <dbReference type="EMBL" id="MQY11702.1"/>
    </source>
</evidence>
<dbReference type="Proteomes" id="UP000466345">
    <property type="component" value="Unassembled WGS sequence"/>
</dbReference>
<dbReference type="RefSeq" id="WP_153450990.1">
    <property type="nucleotide sequence ID" value="NZ_WEGJ01000004.1"/>
</dbReference>